<dbReference type="EMBL" id="CM016762">
    <property type="protein sequence ID" value="TMS32439.1"/>
    <property type="molecule type" value="Genomic_DNA"/>
</dbReference>
<dbReference type="EMBL" id="AZBU02000001">
    <property type="protein sequence ID" value="TMS32439.1"/>
    <property type="molecule type" value="Genomic_DNA"/>
</dbReference>
<dbReference type="PANTHER" id="PTHR43829:SF9">
    <property type="entry name" value="AQUAPORIN-9"/>
    <property type="match status" value="1"/>
</dbReference>
<feature type="transmembrane region" description="Helical" evidence="9">
    <location>
        <begin position="44"/>
        <end position="70"/>
    </location>
</feature>
<feature type="transmembrane region" description="Helical" evidence="9">
    <location>
        <begin position="173"/>
        <end position="193"/>
    </location>
</feature>
<evidence type="ECO:0000256" key="2">
    <source>
        <dbReference type="ARBA" id="ARBA00006175"/>
    </source>
</evidence>
<evidence type="ECO:0000256" key="5">
    <source>
        <dbReference type="ARBA" id="ARBA00022989"/>
    </source>
</evidence>
<keyword evidence="3 8" id="KW-0813">Transport</keyword>
<dbReference type="GO" id="GO:0015254">
    <property type="term" value="F:glycerol channel activity"/>
    <property type="evidence" value="ECO:0007669"/>
    <property type="project" value="TreeGrafter"/>
</dbReference>
<reference evidence="10 11" key="2">
    <citation type="journal article" date="2019" name="G3 (Bethesda)">
        <title>Hybrid Assembly of the Genome of the Entomopathogenic Nematode Steinernema carpocapsae Identifies the X-Chromosome.</title>
        <authorList>
            <person name="Serra L."/>
            <person name="Macchietto M."/>
            <person name="Macias-Munoz A."/>
            <person name="McGill C.J."/>
            <person name="Rodriguez I.M."/>
            <person name="Rodriguez B."/>
            <person name="Murad R."/>
            <person name="Mortazavi A."/>
        </authorList>
    </citation>
    <scope>NUCLEOTIDE SEQUENCE [LARGE SCALE GENOMIC DNA]</scope>
    <source>
        <strain evidence="10 11">ALL</strain>
    </source>
</reference>
<comment type="function">
    <text evidence="7">Aquaglyceroporin that may modulate the water content and osmolytes during anhydrobiosis.</text>
</comment>
<evidence type="ECO:0000256" key="8">
    <source>
        <dbReference type="RuleBase" id="RU000477"/>
    </source>
</evidence>
<evidence type="ECO:0000256" key="3">
    <source>
        <dbReference type="ARBA" id="ARBA00022448"/>
    </source>
</evidence>
<proteinExistence type="inferred from homology"/>
<reference evidence="10 11" key="1">
    <citation type="journal article" date="2015" name="Genome Biol.">
        <title>Comparative genomics of Steinernema reveals deeply conserved gene regulatory networks.</title>
        <authorList>
            <person name="Dillman A.R."/>
            <person name="Macchietto M."/>
            <person name="Porter C.F."/>
            <person name="Rogers A."/>
            <person name="Williams B."/>
            <person name="Antoshechkin I."/>
            <person name="Lee M.M."/>
            <person name="Goodwin Z."/>
            <person name="Lu X."/>
            <person name="Lewis E.E."/>
            <person name="Goodrich-Blair H."/>
            <person name="Stock S.P."/>
            <person name="Adams B.J."/>
            <person name="Sternberg P.W."/>
            <person name="Mortazavi A."/>
        </authorList>
    </citation>
    <scope>NUCLEOTIDE SEQUENCE [LARGE SCALE GENOMIC DNA]</scope>
    <source>
        <strain evidence="10 11">ALL</strain>
    </source>
</reference>
<feature type="transmembrane region" description="Helical" evidence="9">
    <location>
        <begin position="12"/>
        <end position="32"/>
    </location>
</feature>
<dbReference type="AlphaFoldDB" id="A0A4U8UIS1"/>
<dbReference type="OrthoDB" id="3222at2759"/>
<evidence type="ECO:0000256" key="4">
    <source>
        <dbReference type="ARBA" id="ARBA00022692"/>
    </source>
</evidence>
<organism evidence="10 11">
    <name type="scientific">Steinernema carpocapsae</name>
    <name type="common">Entomopathogenic nematode</name>
    <dbReference type="NCBI Taxonomy" id="34508"/>
    <lineage>
        <taxon>Eukaryota</taxon>
        <taxon>Metazoa</taxon>
        <taxon>Ecdysozoa</taxon>
        <taxon>Nematoda</taxon>
        <taxon>Chromadorea</taxon>
        <taxon>Rhabditida</taxon>
        <taxon>Tylenchina</taxon>
        <taxon>Panagrolaimomorpha</taxon>
        <taxon>Strongyloidoidea</taxon>
        <taxon>Steinernematidae</taxon>
        <taxon>Steinernema</taxon>
    </lineage>
</organism>
<evidence type="ECO:0000256" key="1">
    <source>
        <dbReference type="ARBA" id="ARBA00004141"/>
    </source>
</evidence>
<dbReference type="SUPFAM" id="SSF81338">
    <property type="entry name" value="Aquaporin-like"/>
    <property type="match status" value="1"/>
</dbReference>
<dbReference type="PANTHER" id="PTHR43829">
    <property type="entry name" value="AQUAPORIN OR AQUAGLYCEROPORIN RELATED"/>
    <property type="match status" value="1"/>
</dbReference>
<dbReference type="Pfam" id="PF00230">
    <property type="entry name" value="MIP"/>
    <property type="match status" value="1"/>
</dbReference>
<feature type="transmembrane region" description="Helical" evidence="9">
    <location>
        <begin position="82"/>
        <end position="105"/>
    </location>
</feature>
<evidence type="ECO:0000256" key="7">
    <source>
        <dbReference type="ARBA" id="ARBA00045280"/>
    </source>
</evidence>
<dbReference type="InterPro" id="IPR023271">
    <property type="entry name" value="Aquaporin-like"/>
</dbReference>
<dbReference type="GO" id="GO:0015250">
    <property type="term" value="F:water channel activity"/>
    <property type="evidence" value="ECO:0007669"/>
    <property type="project" value="TreeGrafter"/>
</dbReference>
<dbReference type="InterPro" id="IPR000425">
    <property type="entry name" value="MIP"/>
</dbReference>
<dbReference type="STRING" id="34508.A0A4U8UIS1"/>
<keyword evidence="11" id="KW-1185">Reference proteome</keyword>
<name>A0A4U8UIS1_STECR</name>
<keyword evidence="6 9" id="KW-0472">Membrane</keyword>
<protein>
    <recommendedName>
        <fullName evidence="12">Aquaporin</fullName>
    </recommendedName>
</protein>
<accession>A0A4U8UIS1</accession>
<keyword evidence="4 8" id="KW-0812">Transmembrane</keyword>
<dbReference type="Proteomes" id="UP000298663">
    <property type="component" value="Chromosome X"/>
</dbReference>
<dbReference type="PRINTS" id="PR00783">
    <property type="entry name" value="MINTRINSICP"/>
</dbReference>
<dbReference type="GO" id="GO:0016323">
    <property type="term" value="C:basolateral plasma membrane"/>
    <property type="evidence" value="ECO:0007669"/>
    <property type="project" value="TreeGrafter"/>
</dbReference>
<keyword evidence="5 9" id="KW-1133">Transmembrane helix</keyword>
<evidence type="ECO:0000313" key="10">
    <source>
        <dbReference type="EMBL" id="TMS32439.1"/>
    </source>
</evidence>
<dbReference type="Gene3D" id="1.20.1080.10">
    <property type="entry name" value="Glycerol uptake facilitator protein"/>
    <property type="match status" value="1"/>
</dbReference>
<evidence type="ECO:0000256" key="9">
    <source>
        <dbReference type="SAM" id="Phobius"/>
    </source>
</evidence>
<feature type="transmembrane region" description="Helical" evidence="9">
    <location>
        <begin position="143"/>
        <end position="161"/>
    </location>
</feature>
<comment type="similarity">
    <text evidence="2 8">Belongs to the MIP/aquaporin (TC 1.A.8) family.</text>
</comment>
<comment type="caution">
    <text evidence="10">The sequence shown here is derived from an EMBL/GenBank/DDBJ whole genome shotgun (WGS) entry which is preliminary data.</text>
</comment>
<sequence length="253" mass="27249">MTAIPNVRAIFAELFGTFVLQGVGGLAIANAALGEKPVRMCTGFSLAISFSVALTYEISGGFVNPAVALVFFSFKQLPLKTFLIYVAAQSLGAVCASCMVLAVYYDAIVAFDGGAQDFAFHNATSAHVFASFPAEYMSLRGGFVDQTFASALFIFLITFIADPNNDYPDRVRPLLFGAAFAAVAVGIGINTGYPLNPADLCSRIFIYALVGYGPHIFEPLNGAWIWVPVVAWSSHRCVVVQTYHRILFALELK</sequence>
<gene>
    <name evidence="10" type="ORF">L596_000273</name>
</gene>
<dbReference type="InterPro" id="IPR050363">
    <property type="entry name" value="MIP/Aquaporin"/>
</dbReference>
<evidence type="ECO:0000256" key="6">
    <source>
        <dbReference type="ARBA" id="ARBA00023136"/>
    </source>
</evidence>
<evidence type="ECO:0008006" key="12">
    <source>
        <dbReference type="Google" id="ProtNLM"/>
    </source>
</evidence>
<comment type="subcellular location">
    <subcellularLocation>
        <location evidence="1">Membrane</location>
        <topology evidence="1">Multi-pass membrane protein</topology>
    </subcellularLocation>
</comment>
<evidence type="ECO:0000313" key="11">
    <source>
        <dbReference type="Proteomes" id="UP000298663"/>
    </source>
</evidence>